<name>A0A392QK39_9FABA</name>
<evidence type="ECO:0000313" key="2">
    <source>
        <dbReference type="EMBL" id="MCI24751.1"/>
    </source>
</evidence>
<keyword evidence="3" id="KW-1185">Reference proteome</keyword>
<dbReference type="InterPro" id="IPR044785">
    <property type="entry name" value="RopGAP1-5"/>
</dbReference>
<organism evidence="2 3">
    <name type="scientific">Trifolium medium</name>
    <dbReference type="NCBI Taxonomy" id="97028"/>
    <lineage>
        <taxon>Eukaryota</taxon>
        <taxon>Viridiplantae</taxon>
        <taxon>Streptophyta</taxon>
        <taxon>Embryophyta</taxon>
        <taxon>Tracheophyta</taxon>
        <taxon>Spermatophyta</taxon>
        <taxon>Magnoliopsida</taxon>
        <taxon>eudicotyledons</taxon>
        <taxon>Gunneridae</taxon>
        <taxon>Pentapetalae</taxon>
        <taxon>rosids</taxon>
        <taxon>fabids</taxon>
        <taxon>Fabales</taxon>
        <taxon>Fabaceae</taxon>
        <taxon>Papilionoideae</taxon>
        <taxon>50 kb inversion clade</taxon>
        <taxon>NPAAA clade</taxon>
        <taxon>Hologalegina</taxon>
        <taxon>IRL clade</taxon>
        <taxon>Trifolieae</taxon>
        <taxon>Trifolium</taxon>
    </lineage>
</organism>
<evidence type="ECO:0000313" key="3">
    <source>
        <dbReference type="Proteomes" id="UP000265520"/>
    </source>
</evidence>
<keyword evidence="1" id="KW-0343">GTPase activation</keyword>
<dbReference type="SUPFAM" id="SSF48350">
    <property type="entry name" value="GTPase activation domain, GAP"/>
    <property type="match status" value="1"/>
</dbReference>
<dbReference type="InterPro" id="IPR008936">
    <property type="entry name" value="Rho_GTPase_activation_prot"/>
</dbReference>
<dbReference type="AlphaFoldDB" id="A0A392QK39"/>
<dbReference type="PANTHER" id="PTHR23177:SF64">
    <property type="entry name" value="RHO GTPASE-ACTIVATING PROTEIN 1"/>
    <property type="match status" value="1"/>
</dbReference>
<dbReference type="GO" id="GO:0005096">
    <property type="term" value="F:GTPase activator activity"/>
    <property type="evidence" value="ECO:0007669"/>
    <property type="project" value="UniProtKB-KW"/>
</dbReference>
<accession>A0A392QK39</accession>
<evidence type="ECO:0000256" key="1">
    <source>
        <dbReference type="ARBA" id="ARBA00022468"/>
    </source>
</evidence>
<protein>
    <submittedName>
        <fullName evidence="2">Rho GTPase-activating protein 3-like</fullName>
    </submittedName>
</protein>
<comment type="caution">
    <text evidence="2">The sequence shown here is derived from an EMBL/GenBank/DDBJ whole genome shotgun (WGS) entry which is preliminary data.</text>
</comment>
<feature type="non-terminal residue" evidence="2">
    <location>
        <position position="68"/>
    </location>
</feature>
<dbReference type="EMBL" id="LXQA010143352">
    <property type="protein sequence ID" value="MCI24751.1"/>
    <property type="molecule type" value="Genomic_DNA"/>
</dbReference>
<dbReference type="PANTHER" id="PTHR23177">
    <property type="entry name" value="MKIAA1688 PROTEIN"/>
    <property type="match status" value="1"/>
</dbReference>
<proteinExistence type="predicted"/>
<dbReference type="Proteomes" id="UP000265520">
    <property type="component" value="Unassembled WGS sequence"/>
</dbReference>
<sequence length="68" mass="7704">MQCSYDDRGNSVPTILLRMQKQLYSEGGLKAWFRELPTGVLDSLTPEQVMQCNTEEDCTNLVKLLPPT</sequence>
<reference evidence="2 3" key="1">
    <citation type="journal article" date="2018" name="Front. Plant Sci.">
        <title>Red Clover (Trifolium pratense) and Zigzag Clover (T. medium) - A Picture of Genomic Similarities and Differences.</title>
        <authorList>
            <person name="Dluhosova J."/>
            <person name="Istvanek J."/>
            <person name="Nedelnik J."/>
            <person name="Repkova J."/>
        </authorList>
    </citation>
    <scope>NUCLEOTIDE SEQUENCE [LARGE SCALE GENOMIC DNA]</scope>
    <source>
        <strain evidence="3">cv. 10/8</strain>
        <tissue evidence="2">Leaf</tissue>
    </source>
</reference>